<proteinExistence type="predicted"/>
<dbReference type="EMBL" id="BMAT01005576">
    <property type="protein sequence ID" value="GFR96208.1"/>
    <property type="molecule type" value="Genomic_DNA"/>
</dbReference>
<keyword evidence="3" id="KW-1185">Reference proteome</keyword>
<protein>
    <submittedName>
        <fullName evidence="2">Uncharacterized protein</fullName>
    </submittedName>
</protein>
<evidence type="ECO:0000313" key="2">
    <source>
        <dbReference type="EMBL" id="GFR96208.1"/>
    </source>
</evidence>
<reference evidence="2 3" key="1">
    <citation type="journal article" date="2021" name="Elife">
        <title>Chloroplast acquisition without the gene transfer in kleptoplastic sea slugs, Plakobranchus ocellatus.</title>
        <authorList>
            <person name="Maeda T."/>
            <person name="Takahashi S."/>
            <person name="Yoshida T."/>
            <person name="Shimamura S."/>
            <person name="Takaki Y."/>
            <person name="Nagai Y."/>
            <person name="Toyoda A."/>
            <person name="Suzuki Y."/>
            <person name="Arimoto A."/>
            <person name="Ishii H."/>
            <person name="Satoh N."/>
            <person name="Nishiyama T."/>
            <person name="Hasebe M."/>
            <person name="Maruyama T."/>
            <person name="Minagawa J."/>
            <person name="Obokata J."/>
            <person name="Shigenobu S."/>
        </authorList>
    </citation>
    <scope>NUCLEOTIDE SEQUENCE [LARGE SCALE GENOMIC DNA]</scope>
</reference>
<dbReference type="AlphaFoldDB" id="A0AAV4HE66"/>
<organism evidence="2 3">
    <name type="scientific">Elysia marginata</name>
    <dbReference type="NCBI Taxonomy" id="1093978"/>
    <lineage>
        <taxon>Eukaryota</taxon>
        <taxon>Metazoa</taxon>
        <taxon>Spiralia</taxon>
        <taxon>Lophotrochozoa</taxon>
        <taxon>Mollusca</taxon>
        <taxon>Gastropoda</taxon>
        <taxon>Heterobranchia</taxon>
        <taxon>Euthyneura</taxon>
        <taxon>Panpulmonata</taxon>
        <taxon>Sacoglossa</taxon>
        <taxon>Placobranchoidea</taxon>
        <taxon>Plakobranchidae</taxon>
        <taxon>Elysia</taxon>
    </lineage>
</organism>
<name>A0AAV4HE66_9GAST</name>
<dbReference type="Proteomes" id="UP000762676">
    <property type="component" value="Unassembled WGS sequence"/>
</dbReference>
<feature type="region of interest" description="Disordered" evidence="1">
    <location>
        <begin position="1"/>
        <end position="92"/>
    </location>
</feature>
<evidence type="ECO:0000313" key="3">
    <source>
        <dbReference type="Proteomes" id="UP000762676"/>
    </source>
</evidence>
<comment type="caution">
    <text evidence="2">The sequence shown here is derived from an EMBL/GenBank/DDBJ whole genome shotgun (WGS) entry which is preliminary data.</text>
</comment>
<accession>A0AAV4HE66</accession>
<sequence>MNCRYNDYSSGRKPDALRGGGPFCAGPATHQVKKIKATKAPTENQPNHQAPGRAPASQAEMPSMRTKSQTRKEAFDPTRPLASPRHLVRVGT</sequence>
<evidence type="ECO:0000256" key="1">
    <source>
        <dbReference type="SAM" id="MobiDB-lite"/>
    </source>
</evidence>
<gene>
    <name evidence="2" type="ORF">ElyMa_002715000</name>
</gene>